<dbReference type="STRING" id="1122133.SAMN02745157_3470"/>
<feature type="compositionally biased region" description="Low complexity" evidence="1">
    <location>
        <begin position="119"/>
        <end position="128"/>
    </location>
</feature>
<dbReference type="Proteomes" id="UP000184485">
    <property type="component" value="Unassembled WGS sequence"/>
</dbReference>
<dbReference type="InterPro" id="IPR036680">
    <property type="entry name" value="SPOR-like_sf"/>
</dbReference>
<feature type="compositionally biased region" description="Basic and acidic residues" evidence="1">
    <location>
        <begin position="129"/>
        <end position="138"/>
    </location>
</feature>
<evidence type="ECO:0000259" key="2">
    <source>
        <dbReference type="PROSITE" id="PS51724"/>
    </source>
</evidence>
<dbReference type="RefSeq" id="WP_073055123.1">
    <property type="nucleotide sequence ID" value="NZ_FQUP01000003.1"/>
</dbReference>
<feature type="region of interest" description="Disordered" evidence="1">
    <location>
        <begin position="256"/>
        <end position="480"/>
    </location>
</feature>
<evidence type="ECO:0000313" key="3">
    <source>
        <dbReference type="EMBL" id="SHG05343.1"/>
    </source>
</evidence>
<feature type="domain" description="SPOR" evidence="2">
    <location>
        <begin position="476"/>
        <end position="561"/>
    </location>
</feature>
<gene>
    <name evidence="3" type="ORF">SAMN02745157_3470</name>
</gene>
<organism evidence="3 4">
    <name type="scientific">Kaistia soli DSM 19436</name>
    <dbReference type="NCBI Taxonomy" id="1122133"/>
    <lineage>
        <taxon>Bacteria</taxon>
        <taxon>Pseudomonadati</taxon>
        <taxon>Pseudomonadota</taxon>
        <taxon>Alphaproteobacteria</taxon>
        <taxon>Hyphomicrobiales</taxon>
        <taxon>Kaistiaceae</taxon>
        <taxon>Kaistia</taxon>
    </lineage>
</organism>
<dbReference type="InterPro" id="IPR007730">
    <property type="entry name" value="SPOR-like_dom"/>
</dbReference>
<feature type="compositionally biased region" description="Acidic residues" evidence="1">
    <location>
        <begin position="190"/>
        <end position="223"/>
    </location>
</feature>
<feature type="compositionally biased region" description="Low complexity" evidence="1">
    <location>
        <begin position="139"/>
        <end position="151"/>
    </location>
</feature>
<feature type="region of interest" description="Disordered" evidence="1">
    <location>
        <begin position="1"/>
        <end position="29"/>
    </location>
</feature>
<feature type="compositionally biased region" description="Basic and acidic residues" evidence="1">
    <location>
        <begin position="1"/>
        <end position="23"/>
    </location>
</feature>
<dbReference type="PROSITE" id="PS51724">
    <property type="entry name" value="SPOR"/>
    <property type="match status" value="1"/>
</dbReference>
<feature type="compositionally biased region" description="Polar residues" evidence="1">
    <location>
        <begin position="282"/>
        <end position="293"/>
    </location>
</feature>
<keyword evidence="3" id="KW-0132">Cell division</keyword>
<dbReference type="OrthoDB" id="7338235at2"/>
<dbReference type="GO" id="GO:0051301">
    <property type="term" value="P:cell division"/>
    <property type="evidence" value="ECO:0007669"/>
    <property type="project" value="UniProtKB-KW"/>
</dbReference>
<dbReference type="Gene3D" id="3.30.70.1070">
    <property type="entry name" value="Sporulation related repeat"/>
    <property type="match status" value="1"/>
</dbReference>
<feature type="region of interest" description="Disordered" evidence="1">
    <location>
        <begin position="46"/>
        <end position="151"/>
    </location>
</feature>
<feature type="compositionally biased region" description="Low complexity" evidence="1">
    <location>
        <begin position="384"/>
        <end position="461"/>
    </location>
</feature>
<feature type="compositionally biased region" description="Polar residues" evidence="1">
    <location>
        <begin position="305"/>
        <end position="330"/>
    </location>
</feature>
<feature type="region of interest" description="Disordered" evidence="1">
    <location>
        <begin position="171"/>
        <end position="227"/>
    </location>
</feature>
<name>A0A1M5GNS1_9HYPH</name>
<keyword evidence="4" id="KW-1185">Reference proteome</keyword>
<accession>A0A1M5GNS1</accession>
<evidence type="ECO:0000256" key="1">
    <source>
        <dbReference type="SAM" id="MobiDB-lite"/>
    </source>
</evidence>
<protein>
    <submittedName>
        <fullName evidence="3">Cell division protein DedD (Protein involved in septation)</fullName>
    </submittedName>
</protein>
<dbReference type="AlphaFoldDB" id="A0A1M5GNS1"/>
<sequence length="561" mass="58374">MADRFDKSFARRPSGEVPRRDDAADLPEDDPLVELARIVSGNESFDQILGSRYQPQDPPRQASPRSAQPPRDTSFDLEAELLNDLHSSFDPAARPVPRAPEPRAPDPRLSQPRAPEPVRAPSRAADPAPRADDFDHMAVRPGAPIAPPRAAIPAAPAPEAYVAAPDFGRGRVSETMQRRPAAQPAPPLRDDDDYGDDYIDDEDLRADYEDGDNGYLDEPDFEGEPPRRSRKALITVGVVLAVLVAGGLGALALKGRSSVSGGGTPQVIAADQSPTKVEPEVQPTQNQDTQQNKLIYDRADPDTASPDQLQIPDNGTADATAQSNESQASREISRIILPGGPGDQSSSPAVPGGVDNTVPNTGDDSGPRKVRTVVVKPDGTIVSSEAAPRGATPAANTNAPASTDAASATSPTALQTPAADGADTAPSTAADDTAPAMAAPAKDASQLSAPAAAAPEVAAAPTPVPATPEPAAPAATPSSGGFVVQVSSQRSEGAAQTAYKSLQRKFPSLMGDREPDIAKADLGAKGVYYRVRVGPMATRDEAVNFCEQLRAAGGTCIVQKN</sequence>
<dbReference type="SUPFAM" id="SSF110997">
    <property type="entry name" value="Sporulation related repeat"/>
    <property type="match status" value="1"/>
</dbReference>
<dbReference type="Pfam" id="PF05036">
    <property type="entry name" value="SPOR"/>
    <property type="match status" value="1"/>
</dbReference>
<proteinExistence type="predicted"/>
<dbReference type="EMBL" id="FQUP01000003">
    <property type="protein sequence ID" value="SHG05343.1"/>
    <property type="molecule type" value="Genomic_DNA"/>
</dbReference>
<feature type="compositionally biased region" description="Pro residues" evidence="1">
    <location>
        <begin position="462"/>
        <end position="471"/>
    </location>
</feature>
<reference evidence="3 4" key="1">
    <citation type="submission" date="2016-11" db="EMBL/GenBank/DDBJ databases">
        <authorList>
            <person name="Jaros S."/>
            <person name="Januszkiewicz K."/>
            <person name="Wedrychowicz H."/>
        </authorList>
    </citation>
    <scope>NUCLEOTIDE SEQUENCE [LARGE SCALE GENOMIC DNA]</scope>
    <source>
        <strain evidence="3 4">DSM 19436</strain>
    </source>
</reference>
<keyword evidence="3" id="KW-0131">Cell cycle</keyword>
<dbReference type="GO" id="GO:0042834">
    <property type="term" value="F:peptidoglycan binding"/>
    <property type="evidence" value="ECO:0007669"/>
    <property type="project" value="InterPro"/>
</dbReference>
<evidence type="ECO:0000313" key="4">
    <source>
        <dbReference type="Proteomes" id="UP000184485"/>
    </source>
</evidence>